<dbReference type="InterPro" id="IPR053926">
    <property type="entry name" value="RecX_HTH_1st"/>
</dbReference>
<dbReference type="PANTHER" id="PTHR33602">
    <property type="entry name" value="REGULATORY PROTEIN RECX FAMILY PROTEIN"/>
    <property type="match status" value="1"/>
</dbReference>
<dbReference type="HAMAP" id="MF_01114">
    <property type="entry name" value="RecX"/>
    <property type="match status" value="1"/>
</dbReference>
<accession>H7EHJ3</accession>
<dbReference type="eggNOG" id="COG2137">
    <property type="taxonomic scope" value="Bacteria"/>
</dbReference>
<dbReference type="EMBL" id="AGRW01000028">
    <property type="protein sequence ID" value="EIC02939.1"/>
    <property type="molecule type" value="Genomic_DNA"/>
</dbReference>
<evidence type="ECO:0000259" key="6">
    <source>
        <dbReference type="Pfam" id="PF02631"/>
    </source>
</evidence>
<organism evidence="8 9">
    <name type="scientific">Treponema saccharophilum DSM 2985</name>
    <dbReference type="NCBI Taxonomy" id="907348"/>
    <lineage>
        <taxon>Bacteria</taxon>
        <taxon>Pseudomonadati</taxon>
        <taxon>Spirochaetota</taxon>
        <taxon>Spirochaetia</taxon>
        <taxon>Spirochaetales</taxon>
        <taxon>Treponemataceae</taxon>
        <taxon>Treponema</taxon>
    </lineage>
</organism>
<sequence length="199" mass="21608">MTSSDGAVFFVRKCYLNVVSVDSLVNRVDSAGFGGAVLSEEESEDVVSAAFAFGAETKAAEYLARCEQCRFKLAQKLLQKKFPQDAVDAALDRLESKGLLDDSRFASAWIRSHCATKYQGRSRLLSELLSRGISREVAVSALDSFFSGDEDGGGVSEEEMCAKALGKGIRLGKSGDKLLKYLLDCGFPYGMARRAMRGE</sequence>
<dbReference type="PANTHER" id="PTHR33602:SF1">
    <property type="entry name" value="REGULATORY PROTEIN RECX FAMILY PROTEIN"/>
    <property type="match status" value="1"/>
</dbReference>
<evidence type="ECO:0000256" key="5">
    <source>
        <dbReference type="HAMAP-Rule" id="MF_01114"/>
    </source>
</evidence>
<gene>
    <name evidence="5" type="primary">recX</name>
    <name evidence="8" type="ORF">TresaDRAFT_2592</name>
</gene>
<evidence type="ECO:0000256" key="2">
    <source>
        <dbReference type="ARBA" id="ARBA00009695"/>
    </source>
</evidence>
<dbReference type="PATRIC" id="fig|907348.3.peg.260"/>
<dbReference type="AlphaFoldDB" id="H7EHJ3"/>
<dbReference type="Pfam" id="PF02631">
    <property type="entry name" value="RecX_HTH2"/>
    <property type="match status" value="1"/>
</dbReference>
<dbReference type="GO" id="GO:0005737">
    <property type="term" value="C:cytoplasm"/>
    <property type="evidence" value="ECO:0007669"/>
    <property type="project" value="UniProtKB-SubCell"/>
</dbReference>
<evidence type="ECO:0000259" key="7">
    <source>
        <dbReference type="Pfam" id="PF21982"/>
    </source>
</evidence>
<dbReference type="Pfam" id="PF21982">
    <property type="entry name" value="RecX_HTH1"/>
    <property type="match status" value="1"/>
</dbReference>
<reference evidence="8 9" key="1">
    <citation type="submission" date="2011-09" db="EMBL/GenBank/DDBJ databases">
        <title>The draft genome of Treponema saccharophilum DSM 2985.</title>
        <authorList>
            <consortium name="US DOE Joint Genome Institute (JGI-PGF)"/>
            <person name="Lucas S."/>
            <person name="Copeland A."/>
            <person name="Lapidus A."/>
            <person name="Glavina del Rio T."/>
            <person name="Dalin E."/>
            <person name="Tice H."/>
            <person name="Bruce D."/>
            <person name="Goodwin L."/>
            <person name="Pitluck S."/>
            <person name="Peters L."/>
            <person name="Kyrpides N."/>
            <person name="Mavromatis K."/>
            <person name="Ivanova N."/>
            <person name="Markowitz V."/>
            <person name="Cheng J.-F."/>
            <person name="Hugenholtz P."/>
            <person name="Woyke T."/>
            <person name="Wu D."/>
            <person name="Gronow S."/>
            <person name="Wellnitz S."/>
            <person name="Brambilla E."/>
            <person name="Klenk H.-P."/>
            <person name="Eisen J.A."/>
        </authorList>
    </citation>
    <scope>NUCLEOTIDE SEQUENCE [LARGE SCALE GENOMIC DNA]</scope>
    <source>
        <strain evidence="8 9">DSM 2985</strain>
    </source>
</reference>
<comment type="caution">
    <text evidence="8">The sequence shown here is derived from an EMBL/GenBank/DDBJ whole genome shotgun (WGS) entry which is preliminary data.</text>
</comment>
<comment type="function">
    <text evidence="5">Modulates RecA activity.</text>
</comment>
<dbReference type="GO" id="GO:0006282">
    <property type="term" value="P:regulation of DNA repair"/>
    <property type="evidence" value="ECO:0007669"/>
    <property type="project" value="UniProtKB-UniRule"/>
</dbReference>
<dbReference type="Proteomes" id="UP000003571">
    <property type="component" value="Unassembled WGS sequence"/>
</dbReference>
<evidence type="ECO:0000313" key="9">
    <source>
        <dbReference type="Proteomes" id="UP000003571"/>
    </source>
</evidence>
<dbReference type="Gene3D" id="1.10.10.10">
    <property type="entry name" value="Winged helix-like DNA-binding domain superfamily/Winged helix DNA-binding domain"/>
    <property type="match status" value="2"/>
</dbReference>
<dbReference type="InterPro" id="IPR053924">
    <property type="entry name" value="RecX_HTH_2nd"/>
</dbReference>
<comment type="subcellular location">
    <subcellularLocation>
        <location evidence="1 5">Cytoplasm</location>
    </subcellularLocation>
</comment>
<comment type="similarity">
    <text evidence="2 5">Belongs to the RecX family.</text>
</comment>
<keyword evidence="9" id="KW-1185">Reference proteome</keyword>
<evidence type="ECO:0000256" key="3">
    <source>
        <dbReference type="ARBA" id="ARBA00018111"/>
    </source>
</evidence>
<feature type="domain" description="RecX first three-helical" evidence="7">
    <location>
        <begin position="57"/>
        <end position="94"/>
    </location>
</feature>
<dbReference type="InterPro" id="IPR036388">
    <property type="entry name" value="WH-like_DNA-bd_sf"/>
</dbReference>
<protein>
    <recommendedName>
        <fullName evidence="3 5">Regulatory protein RecX</fullName>
    </recommendedName>
</protein>
<name>H7EHJ3_9SPIR</name>
<dbReference type="STRING" id="907348.TresaDRAFT_2592"/>
<dbReference type="InterPro" id="IPR003783">
    <property type="entry name" value="Regulatory_RecX"/>
</dbReference>
<evidence type="ECO:0000313" key="8">
    <source>
        <dbReference type="EMBL" id="EIC02939.1"/>
    </source>
</evidence>
<proteinExistence type="inferred from homology"/>
<evidence type="ECO:0000256" key="4">
    <source>
        <dbReference type="ARBA" id="ARBA00022490"/>
    </source>
</evidence>
<evidence type="ECO:0000256" key="1">
    <source>
        <dbReference type="ARBA" id="ARBA00004496"/>
    </source>
</evidence>
<keyword evidence="4 5" id="KW-0963">Cytoplasm</keyword>
<feature type="domain" description="RecX second three-helical" evidence="6">
    <location>
        <begin position="101"/>
        <end position="142"/>
    </location>
</feature>